<dbReference type="Proteomes" id="UP001295423">
    <property type="component" value="Unassembled WGS sequence"/>
</dbReference>
<sequence length="337" mass="38060">MATWSDSKAVMDYQKFLASGKQEIEHKKDGPSVIISEGPNEMADALLAMGKGDDVVLTRHDNLPSELAGQTEYPIYICLPPTELEDFIRNLSDNFKQHNEDFCFFSGGPTFGNIEDLLKGFGYCRDTMTQVLATGIEFLPQAQKVNDLSVKIGTDAMGEEKWAGECAACGKWNGAIAQRMENSDVRCNIDFYRDWRRRMWECNAYDAIFPLVGCVREEPTTIFEVAEYYEEEASDILWEVSGSLRGWKAVTLMFGFEERLFGIAENRGSGKQCKIDETMFPYIYGNRVFSDSPTVSDYLWYARDNFGILKDAKLPPKKTDSGKSIMRKGNLRADGVI</sequence>
<dbReference type="AlphaFoldDB" id="A0AAD2FFI3"/>
<keyword evidence="2" id="KW-1185">Reference proteome</keyword>
<accession>A0AAD2FFI3</accession>
<gene>
    <name evidence="1" type="ORF">CYCCA115_LOCUS4201</name>
</gene>
<dbReference type="PANTHER" id="PTHR34044:SF1">
    <property type="entry name" value="NUCLEAR PROTEIN"/>
    <property type="match status" value="1"/>
</dbReference>
<dbReference type="PANTHER" id="PTHR34044">
    <property type="entry name" value="NUCLEAR PROTEIN"/>
    <property type="match status" value="1"/>
</dbReference>
<proteinExistence type="predicted"/>
<comment type="caution">
    <text evidence="1">The sequence shown here is derived from an EMBL/GenBank/DDBJ whole genome shotgun (WGS) entry which is preliminary data.</text>
</comment>
<protein>
    <submittedName>
        <fullName evidence="1">Uncharacterized protein</fullName>
    </submittedName>
</protein>
<dbReference type="EMBL" id="CAKOGP040000402">
    <property type="protein sequence ID" value="CAJ1934865.1"/>
    <property type="molecule type" value="Genomic_DNA"/>
</dbReference>
<organism evidence="1 2">
    <name type="scientific">Cylindrotheca closterium</name>
    <dbReference type="NCBI Taxonomy" id="2856"/>
    <lineage>
        <taxon>Eukaryota</taxon>
        <taxon>Sar</taxon>
        <taxon>Stramenopiles</taxon>
        <taxon>Ochrophyta</taxon>
        <taxon>Bacillariophyta</taxon>
        <taxon>Bacillariophyceae</taxon>
        <taxon>Bacillariophycidae</taxon>
        <taxon>Bacillariales</taxon>
        <taxon>Bacillariaceae</taxon>
        <taxon>Cylindrotheca</taxon>
    </lineage>
</organism>
<evidence type="ECO:0000313" key="2">
    <source>
        <dbReference type="Proteomes" id="UP001295423"/>
    </source>
</evidence>
<name>A0AAD2FFI3_9STRA</name>
<evidence type="ECO:0000313" key="1">
    <source>
        <dbReference type="EMBL" id="CAJ1934865.1"/>
    </source>
</evidence>
<reference evidence="1" key="1">
    <citation type="submission" date="2023-08" db="EMBL/GenBank/DDBJ databases">
        <authorList>
            <person name="Audoor S."/>
            <person name="Bilcke G."/>
        </authorList>
    </citation>
    <scope>NUCLEOTIDE SEQUENCE</scope>
</reference>